<proteinExistence type="predicted"/>
<organism evidence="2 3">
    <name type="scientific">Pseudoxanthomonas putridarboris</name>
    <dbReference type="NCBI Taxonomy" id="752605"/>
    <lineage>
        <taxon>Bacteria</taxon>
        <taxon>Pseudomonadati</taxon>
        <taxon>Pseudomonadota</taxon>
        <taxon>Gammaproteobacteria</taxon>
        <taxon>Lysobacterales</taxon>
        <taxon>Lysobacteraceae</taxon>
        <taxon>Pseudoxanthomonas</taxon>
    </lineage>
</organism>
<evidence type="ECO:0000313" key="2">
    <source>
        <dbReference type="EMBL" id="MEL1264204.1"/>
    </source>
</evidence>
<comment type="caution">
    <text evidence="2">The sequence shown here is derived from an EMBL/GenBank/DDBJ whole genome shotgun (WGS) entry which is preliminary data.</text>
</comment>
<dbReference type="Proteomes" id="UP001459204">
    <property type="component" value="Unassembled WGS sequence"/>
</dbReference>
<keyword evidence="1" id="KW-1133">Transmembrane helix</keyword>
<reference evidence="2 3" key="1">
    <citation type="submission" date="2024-04" db="EMBL/GenBank/DDBJ databases">
        <title>Draft genome sequence of Pseudoxanthomonas putridarboris WD12.</title>
        <authorList>
            <person name="Oh J."/>
        </authorList>
    </citation>
    <scope>NUCLEOTIDE SEQUENCE [LARGE SCALE GENOMIC DNA]</scope>
    <source>
        <strain evidence="2 3">WD12</strain>
    </source>
</reference>
<sequence>MRYAEKVIGYLISALGLGIVIFGLLGLLDPLGAQITNDSDPFGVPPSATQLLLHVALGIAVLVAGIWLAVRNRRM</sequence>
<gene>
    <name evidence="2" type="ORF">AAD027_07450</name>
</gene>
<feature type="transmembrane region" description="Helical" evidence="1">
    <location>
        <begin position="7"/>
        <end position="28"/>
    </location>
</feature>
<name>A0ABU9IZ20_9GAMM</name>
<evidence type="ECO:0000256" key="1">
    <source>
        <dbReference type="SAM" id="Phobius"/>
    </source>
</evidence>
<accession>A0ABU9IZ20</accession>
<dbReference type="RefSeq" id="WP_341725376.1">
    <property type="nucleotide sequence ID" value="NZ_JBBWWT010000002.1"/>
</dbReference>
<protein>
    <recommendedName>
        <fullName evidence="4">DUF4383 domain-containing protein</fullName>
    </recommendedName>
</protein>
<evidence type="ECO:0000313" key="3">
    <source>
        <dbReference type="Proteomes" id="UP001459204"/>
    </source>
</evidence>
<keyword evidence="1" id="KW-0812">Transmembrane</keyword>
<keyword evidence="3" id="KW-1185">Reference proteome</keyword>
<feature type="transmembrane region" description="Helical" evidence="1">
    <location>
        <begin position="48"/>
        <end position="70"/>
    </location>
</feature>
<keyword evidence="1" id="KW-0472">Membrane</keyword>
<dbReference type="EMBL" id="JBBWWT010000002">
    <property type="protein sequence ID" value="MEL1264204.1"/>
    <property type="molecule type" value="Genomic_DNA"/>
</dbReference>
<evidence type="ECO:0008006" key="4">
    <source>
        <dbReference type="Google" id="ProtNLM"/>
    </source>
</evidence>